<evidence type="ECO:0000313" key="1">
    <source>
        <dbReference type="EMBL" id="OWZ19713.1"/>
    </source>
</evidence>
<evidence type="ECO:0000313" key="2">
    <source>
        <dbReference type="Proteomes" id="UP000198211"/>
    </source>
</evidence>
<reference evidence="2" key="1">
    <citation type="submission" date="2017-03" db="EMBL/GenBank/DDBJ databases">
        <title>Phytopthora megakarya and P. palmivora, two closely related causual agents of cacao black pod achieved similar genome size and gene model numbers by different mechanisms.</title>
        <authorList>
            <person name="Ali S."/>
            <person name="Shao J."/>
            <person name="Larry D.J."/>
            <person name="Kronmiller B."/>
            <person name="Shen D."/>
            <person name="Strem M.D."/>
            <person name="Melnick R.L."/>
            <person name="Guiltinan M.J."/>
            <person name="Tyler B.M."/>
            <person name="Meinhardt L.W."/>
            <person name="Bailey B.A."/>
        </authorList>
    </citation>
    <scope>NUCLEOTIDE SEQUENCE [LARGE SCALE GENOMIC DNA]</scope>
    <source>
        <strain evidence="2">zdho120</strain>
    </source>
</reference>
<dbReference type="AlphaFoldDB" id="A0A225WPT4"/>
<accession>A0A225WPT4</accession>
<comment type="caution">
    <text evidence="1">The sequence shown here is derived from an EMBL/GenBank/DDBJ whole genome shotgun (WGS) entry which is preliminary data.</text>
</comment>
<organism evidence="1 2">
    <name type="scientific">Phytophthora megakarya</name>
    <dbReference type="NCBI Taxonomy" id="4795"/>
    <lineage>
        <taxon>Eukaryota</taxon>
        <taxon>Sar</taxon>
        <taxon>Stramenopiles</taxon>
        <taxon>Oomycota</taxon>
        <taxon>Peronosporomycetes</taxon>
        <taxon>Peronosporales</taxon>
        <taxon>Peronosporaceae</taxon>
        <taxon>Phytophthora</taxon>
    </lineage>
</organism>
<gene>
    <name evidence="1" type="ORF">PHMEG_0005983</name>
</gene>
<sequence length="240" mass="28027">MPPYVTDVSHPALVKWKRERQEYEDAIDARCAATDEDKLKVLRSIKTSFNRNLLKTLCKFEWDTTIEEVTAERIRSELDKIIDSVMNDDIIDVDVLFDQELKMDLREADVKARAKCKFLKQYLEPVALCDAVDSHHRLVDSSSKTDEQVLYQLVKGEALEQEKFSKRWAPYKKYVASLGRLVHVSPQDPERFYLRILLCHRRSPKSFEDICTLNGVVHETFMMLLWQLGTWRMTGNGKNV</sequence>
<proteinExistence type="predicted"/>
<dbReference type="OrthoDB" id="121299at2759"/>
<protein>
    <submittedName>
        <fullName evidence="1">Uncharacterized protein</fullName>
    </submittedName>
</protein>
<dbReference type="EMBL" id="NBNE01000409">
    <property type="protein sequence ID" value="OWZ19713.1"/>
    <property type="molecule type" value="Genomic_DNA"/>
</dbReference>
<name>A0A225WPT4_9STRA</name>
<keyword evidence="2" id="KW-1185">Reference proteome</keyword>
<dbReference type="Proteomes" id="UP000198211">
    <property type="component" value="Unassembled WGS sequence"/>
</dbReference>